<dbReference type="Gene3D" id="3.90.1150.10">
    <property type="entry name" value="Aspartate Aminotransferase, domain 1"/>
    <property type="match status" value="1"/>
</dbReference>
<dbReference type="FunFam" id="3.40.640.10:FF:000027">
    <property type="entry name" value="Serine--pyruvate aminotransferase, mitochondrial"/>
    <property type="match status" value="1"/>
</dbReference>
<evidence type="ECO:0000313" key="11">
    <source>
        <dbReference type="EMBL" id="MBB5362560.1"/>
    </source>
</evidence>
<proteinExistence type="inferred from homology"/>
<dbReference type="InterPro" id="IPR015421">
    <property type="entry name" value="PyrdxlP-dep_Trfase_major"/>
</dbReference>
<evidence type="ECO:0000256" key="8">
    <source>
        <dbReference type="RuleBase" id="RU004075"/>
    </source>
</evidence>
<evidence type="ECO:0000256" key="6">
    <source>
        <dbReference type="PIRSR" id="PIRSR000524-1"/>
    </source>
</evidence>
<dbReference type="CDD" id="cd06451">
    <property type="entry name" value="AGAT_like"/>
    <property type="match status" value="1"/>
</dbReference>
<comment type="caution">
    <text evidence="11">The sequence shown here is derived from an EMBL/GenBank/DDBJ whole genome shotgun (WGS) entry which is preliminary data.</text>
</comment>
<gene>
    <name evidence="11" type="ORF">HNQ08_001655</name>
</gene>
<keyword evidence="4 11" id="KW-0808">Transferase</keyword>
<evidence type="ECO:0000256" key="9">
    <source>
        <dbReference type="RuleBase" id="RU004504"/>
    </source>
</evidence>
<dbReference type="PANTHER" id="PTHR21152">
    <property type="entry name" value="AMINOTRANSFERASE CLASS V"/>
    <property type="match status" value="1"/>
</dbReference>
<feature type="binding site" evidence="6">
    <location>
        <position position="343"/>
    </location>
    <ligand>
        <name>substrate</name>
    </ligand>
</feature>
<organism evidence="11 12">
    <name type="scientific">Deinococcus humi</name>
    <dbReference type="NCBI Taxonomy" id="662880"/>
    <lineage>
        <taxon>Bacteria</taxon>
        <taxon>Thermotogati</taxon>
        <taxon>Deinococcota</taxon>
        <taxon>Deinococci</taxon>
        <taxon>Deinococcales</taxon>
        <taxon>Deinococcaceae</taxon>
        <taxon>Deinococcus</taxon>
    </lineage>
</organism>
<evidence type="ECO:0000259" key="10">
    <source>
        <dbReference type="Pfam" id="PF00266"/>
    </source>
</evidence>
<evidence type="ECO:0000256" key="2">
    <source>
        <dbReference type="ARBA" id="ARBA00009236"/>
    </source>
</evidence>
<protein>
    <submittedName>
        <fullName evidence="11">Alanine-glyoxylate transaminase/serine-glyoxylate transaminase/serine-pyruvate transaminase</fullName>
        <ecNumber evidence="11">2.6.1.44</ecNumber>
        <ecNumber evidence="11">2.6.1.45</ecNumber>
        <ecNumber evidence="11">2.6.1.51</ecNumber>
    </submittedName>
</protein>
<dbReference type="EC" id="2.6.1.51" evidence="11"/>
<dbReference type="Pfam" id="PF00266">
    <property type="entry name" value="Aminotran_5"/>
    <property type="match status" value="1"/>
</dbReference>
<dbReference type="EC" id="2.6.1.45" evidence="11"/>
<dbReference type="InterPro" id="IPR015424">
    <property type="entry name" value="PyrdxlP-dep_Trfase"/>
</dbReference>
<dbReference type="EC" id="2.6.1.44" evidence="11"/>
<feature type="modified residue" description="N6-(pyridoxal phosphate)lysine" evidence="7">
    <location>
        <position position="197"/>
    </location>
</feature>
<evidence type="ECO:0000256" key="4">
    <source>
        <dbReference type="ARBA" id="ARBA00022679"/>
    </source>
</evidence>
<dbReference type="EMBL" id="JACHFL010000003">
    <property type="protein sequence ID" value="MBB5362560.1"/>
    <property type="molecule type" value="Genomic_DNA"/>
</dbReference>
<keyword evidence="3 11" id="KW-0032">Aminotransferase</keyword>
<keyword evidence="11" id="KW-0670">Pyruvate</keyword>
<evidence type="ECO:0000256" key="5">
    <source>
        <dbReference type="ARBA" id="ARBA00022898"/>
    </source>
</evidence>
<dbReference type="GO" id="GO:0050281">
    <property type="term" value="F:L-serine-glyoxylate transaminase activity"/>
    <property type="evidence" value="ECO:0007669"/>
    <property type="project" value="UniProtKB-EC"/>
</dbReference>
<sequence length="385" mass="41600">MPLDAFREHVLLTPGPTPIHPRALQAMTRPMLGHMDPEVFALNREIQADLRVMYGTEPEGFTALLAGTGSLGMEAGFANLVEAGDEVLVCANGSFGRRMAEMAARYGARVHLVTAPLGEAVRPEDVATQLEMVQDLRMVAVVHGETSTGVLNPVPEIAELVRGTGALLAVDAVTTAGMEPFHMAEWGVDYAYTGAQKCLSAPPGVAPVAISDRALSRYGARHTPTPLWYCDFEGLRDYWTRHTYHHTVPVNLHFAFHAALQAALDEGMETRQRRVQRVGDAILSALTPLGFSPYVRRPQDRLPTVLALRLPDGFDDAGVRQALRVREISVTGGLGPTAGVIWRLGLMGEAARPGPYRTLMAALEDVLGARGLVARFDEALEGVLA</sequence>
<keyword evidence="5 7" id="KW-0663">Pyridoxal phosphate</keyword>
<evidence type="ECO:0000256" key="7">
    <source>
        <dbReference type="PIRSR" id="PIRSR000524-50"/>
    </source>
</evidence>
<evidence type="ECO:0000256" key="3">
    <source>
        <dbReference type="ARBA" id="ARBA00022576"/>
    </source>
</evidence>
<dbReference type="GO" id="GO:0019265">
    <property type="term" value="P:glycine biosynthetic process, by transamination of glyoxylate"/>
    <property type="evidence" value="ECO:0007669"/>
    <property type="project" value="TreeGrafter"/>
</dbReference>
<evidence type="ECO:0000256" key="1">
    <source>
        <dbReference type="ARBA" id="ARBA00001933"/>
    </source>
</evidence>
<dbReference type="InterPro" id="IPR000192">
    <property type="entry name" value="Aminotrans_V_dom"/>
</dbReference>
<comment type="cofactor">
    <cofactor evidence="1 7 9">
        <name>pyridoxal 5'-phosphate</name>
        <dbReference type="ChEBI" id="CHEBI:597326"/>
    </cofactor>
</comment>
<feature type="domain" description="Aminotransferase class V" evidence="10">
    <location>
        <begin position="34"/>
        <end position="334"/>
    </location>
</feature>
<dbReference type="AlphaFoldDB" id="A0A7W8JTA8"/>
<keyword evidence="12" id="KW-1185">Reference proteome</keyword>
<evidence type="ECO:0000313" key="12">
    <source>
        <dbReference type="Proteomes" id="UP000552709"/>
    </source>
</evidence>
<dbReference type="PIRSF" id="PIRSF000524">
    <property type="entry name" value="SPT"/>
    <property type="match status" value="1"/>
</dbReference>
<comment type="similarity">
    <text evidence="2 8">Belongs to the class-V pyridoxal-phosphate-dependent aminotransferase family.</text>
</comment>
<dbReference type="InterPro" id="IPR024169">
    <property type="entry name" value="SP_NH2Trfase/AEP_transaminase"/>
</dbReference>
<dbReference type="RefSeq" id="WP_184129661.1">
    <property type="nucleotide sequence ID" value="NZ_JACHFL010000003.1"/>
</dbReference>
<dbReference type="Proteomes" id="UP000552709">
    <property type="component" value="Unassembled WGS sequence"/>
</dbReference>
<dbReference type="InterPro" id="IPR015422">
    <property type="entry name" value="PyrdxlP-dep_Trfase_small"/>
</dbReference>
<name>A0A7W8JTA8_9DEIO</name>
<dbReference type="GO" id="GO:0004760">
    <property type="term" value="F:L-serine-pyruvate transaminase activity"/>
    <property type="evidence" value="ECO:0007669"/>
    <property type="project" value="UniProtKB-EC"/>
</dbReference>
<accession>A0A7W8JTA8</accession>
<dbReference type="GO" id="GO:0008453">
    <property type="term" value="F:alanine-glyoxylate transaminase activity"/>
    <property type="evidence" value="ECO:0007669"/>
    <property type="project" value="UniProtKB-EC"/>
</dbReference>
<dbReference type="PANTHER" id="PTHR21152:SF40">
    <property type="entry name" value="ALANINE--GLYOXYLATE AMINOTRANSFERASE"/>
    <property type="match status" value="1"/>
</dbReference>
<dbReference type="InterPro" id="IPR020578">
    <property type="entry name" value="Aminotrans_V_PyrdxlP_BS"/>
</dbReference>
<dbReference type="Gene3D" id="3.40.640.10">
    <property type="entry name" value="Type I PLP-dependent aspartate aminotransferase-like (Major domain)"/>
    <property type="match status" value="1"/>
</dbReference>
<reference evidence="11 12" key="1">
    <citation type="submission" date="2020-08" db="EMBL/GenBank/DDBJ databases">
        <title>Genomic Encyclopedia of Type Strains, Phase IV (KMG-IV): sequencing the most valuable type-strain genomes for metagenomic binning, comparative biology and taxonomic classification.</title>
        <authorList>
            <person name="Goeker M."/>
        </authorList>
    </citation>
    <scope>NUCLEOTIDE SEQUENCE [LARGE SCALE GENOMIC DNA]</scope>
    <source>
        <strain evidence="11 12">DSM 27939</strain>
    </source>
</reference>
<dbReference type="SUPFAM" id="SSF53383">
    <property type="entry name" value="PLP-dependent transferases"/>
    <property type="match status" value="1"/>
</dbReference>
<dbReference type="PROSITE" id="PS00595">
    <property type="entry name" value="AA_TRANSFER_CLASS_5"/>
    <property type="match status" value="1"/>
</dbReference>